<dbReference type="AlphaFoldDB" id="A0A316ZC37"/>
<organism evidence="2 3">
    <name type="scientific">Tilletiopsis washingtonensis</name>
    <dbReference type="NCBI Taxonomy" id="58919"/>
    <lineage>
        <taxon>Eukaryota</taxon>
        <taxon>Fungi</taxon>
        <taxon>Dikarya</taxon>
        <taxon>Basidiomycota</taxon>
        <taxon>Ustilaginomycotina</taxon>
        <taxon>Exobasidiomycetes</taxon>
        <taxon>Entylomatales</taxon>
        <taxon>Entylomatales incertae sedis</taxon>
        <taxon>Tilletiopsis</taxon>
    </lineage>
</organism>
<dbReference type="EMBL" id="KZ819293">
    <property type="protein sequence ID" value="PWN97793.1"/>
    <property type="molecule type" value="Genomic_DNA"/>
</dbReference>
<evidence type="ECO:0000256" key="1">
    <source>
        <dbReference type="SAM" id="MobiDB-lite"/>
    </source>
</evidence>
<proteinExistence type="predicted"/>
<feature type="compositionally biased region" description="Low complexity" evidence="1">
    <location>
        <begin position="58"/>
        <end position="75"/>
    </location>
</feature>
<protein>
    <submittedName>
        <fullName evidence="2">Uncharacterized protein</fullName>
    </submittedName>
</protein>
<dbReference type="Proteomes" id="UP000245946">
    <property type="component" value="Unassembled WGS sequence"/>
</dbReference>
<evidence type="ECO:0000313" key="3">
    <source>
        <dbReference type="Proteomes" id="UP000245946"/>
    </source>
</evidence>
<gene>
    <name evidence="2" type="ORF">FA09DRAFT_27178</name>
</gene>
<dbReference type="GeneID" id="37267346"/>
<reference evidence="2 3" key="1">
    <citation type="journal article" date="2018" name="Mol. Biol. Evol.">
        <title>Broad Genomic Sampling Reveals a Smut Pathogenic Ancestry of the Fungal Clade Ustilaginomycotina.</title>
        <authorList>
            <person name="Kijpornyongpan T."/>
            <person name="Mondo S.J."/>
            <person name="Barry K."/>
            <person name="Sandor L."/>
            <person name="Lee J."/>
            <person name="Lipzen A."/>
            <person name="Pangilinan J."/>
            <person name="LaButti K."/>
            <person name="Hainaut M."/>
            <person name="Henrissat B."/>
            <person name="Grigoriev I.V."/>
            <person name="Spatafora J.W."/>
            <person name="Aime M.C."/>
        </authorList>
    </citation>
    <scope>NUCLEOTIDE SEQUENCE [LARGE SCALE GENOMIC DNA]</scope>
    <source>
        <strain evidence="2 3">MCA 4186</strain>
    </source>
</reference>
<sequence>MNQRADVSHSPPLSCARRRAAPLVLAAQPLGNACPSASAPHQASVAACSAAVCSSLPTTTTQSAMPSSTTSAAPSRGQGASEPAGASPQGTSEAFRKHFAAQLPVLLRNELLHLREALIGSAALILHISLGWTPEDLREALPDADKLRQQLAECVPYVVSMAAGAAALAVQRKEVPPAQPAHEAGPSSSSPRLDAPKELPQLTYDALWDYIAAQRKNGSLVDDPAWVDGTKAKHKMTSRVQASLNALEKDFAAAALPLLAVPALRRAIEALSEPLTAEFLASALQSLEPFPLDVHAGPQPLEPKAPSLEHAEALLTHGIRLSRRMQAAASLRASRLAKEIGKRCAGRTGMARAWHAAAVAFPGSRVDNKEQVTAHMSAAHAWNTAALPDLDGIEAGAASNAALTKYFGAMDKEGAIAYEQHFRQAIVSVDRALTALRDLSAVPAPLSLAAHRARVAAGAASGPATGTSSQATATPAAVPEDEWTRQVKFRCHRRRADAGHHLAAFKWKCPLFGEPKRSAILPLAANAVQGALATASGACVESADACSDRP</sequence>
<keyword evidence="3" id="KW-1185">Reference proteome</keyword>
<name>A0A316ZC37_9BASI</name>
<feature type="region of interest" description="Disordered" evidence="1">
    <location>
        <begin position="174"/>
        <end position="196"/>
    </location>
</feature>
<accession>A0A316ZC37</accession>
<feature type="region of interest" description="Disordered" evidence="1">
    <location>
        <begin position="58"/>
        <end position="92"/>
    </location>
</feature>
<evidence type="ECO:0000313" key="2">
    <source>
        <dbReference type="EMBL" id="PWN97793.1"/>
    </source>
</evidence>
<dbReference type="RefSeq" id="XP_025598072.1">
    <property type="nucleotide sequence ID" value="XM_025739800.1"/>
</dbReference>